<dbReference type="Proteomes" id="UP001567538">
    <property type="component" value="Unassembled WGS sequence"/>
</dbReference>
<dbReference type="EMBL" id="JBEAFC010000011">
    <property type="protein sequence ID" value="KAL1537695.1"/>
    <property type="molecule type" value="Genomic_DNA"/>
</dbReference>
<feature type="domain" description="DOG1" evidence="1">
    <location>
        <begin position="1"/>
        <end position="223"/>
    </location>
</feature>
<organism evidence="2 3">
    <name type="scientific">Salvia divinorum</name>
    <name type="common">Maria pastora</name>
    <name type="synonym">Diviner's sage</name>
    <dbReference type="NCBI Taxonomy" id="28513"/>
    <lineage>
        <taxon>Eukaryota</taxon>
        <taxon>Viridiplantae</taxon>
        <taxon>Streptophyta</taxon>
        <taxon>Embryophyta</taxon>
        <taxon>Tracheophyta</taxon>
        <taxon>Spermatophyta</taxon>
        <taxon>Magnoliopsida</taxon>
        <taxon>eudicotyledons</taxon>
        <taxon>Gunneridae</taxon>
        <taxon>Pentapetalae</taxon>
        <taxon>asterids</taxon>
        <taxon>lamiids</taxon>
        <taxon>Lamiales</taxon>
        <taxon>Lamiaceae</taxon>
        <taxon>Nepetoideae</taxon>
        <taxon>Mentheae</taxon>
        <taxon>Salviinae</taxon>
        <taxon>Salvia</taxon>
        <taxon>Salvia subgen. Calosphace</taxon>
    </lineage>
</organism>
<name>A0ABD1G1R8_SALDI</name>
<evidence type="ECO:0000259" key="1">
    <source>
        <dbReference type="PROSITE" id="PS51806"/>
    </source>
</evidence>
<dbReference type="Pfam" id="PF14144">
    <property type="entry name" value="DOG1"/>
    <property type="match status" value="1"/>
</dbReference>
<comment type="caution">
    <text evidence="2">The sequence shown here is derived from an EMBL/GenBank/DDBJ whole genome shotgun (WGS) entry which is preliminary data.</text>
</comment>
<dbReference type="PANTHER" id="PTHR46354">
    <property type="entry name" value="DOG1 DOMAIN-CONTAINING PROTEIN"/>
    <property type="match status" value="1"/>
</dbReference>
<reference evidence="2 3" key="1">
    <citation type="submission" date="2024-06" db="EMBL/GenBank/DDBJ databases">
        <title>A chromosome level genome sequence of Diviner's sage (Salvia divinorum).</title>
        <authorList>
            <person name="Ford S.A."/>
            <person name="Ro D.-K."/>
            <person name="Ness R.W."/>
            <person name="Phillips M.A."/>
        </authorList>
    </citation>
    <scope>NUCLEOTIDE SEQUENCE [LARGE SCALE GENOMIC DNA]</scope>
    <source>
        <strain evidence="2">SAF-2024a</strain>
        <tissue evidence="2">Leaf</tissue>
    </source>
</reference>
<dbReference type="InterPro" id="IPR051886">
    <property type="entry name" value="Seed_Dev/Stress_Resp_Reg"/>
</dbReference>
<proteinExistence type="predicted"/>
<dbReference type="PANTHER" id="PTHR46354:SF12">
    <property type="entry name" value="DNA-BINDING PROTEIN-LIKE PROTEIN"/>
    <property type="match status" value="1"/>
</dbReference>
<dbReference type="PROSITE" id="PS51806">
    <property type="entry name" value="DOG1"/>
    <property type="match status" value="1"/>
</dbReference>
<dbReference type="AlphaFoldDB" id="A0ABD1G1R8"/>
<sequence length="226" mass="25859">MSFHRFYETWFDELRRLVQQLRQAPVPPATEEQRSLLRQLVGKAVAHYAEYYRSKAAAARGDVLAFFAAPWTTTLERSLHWIGGWRPTTAFHLVYTESSIMFESHVVDILQGHHTGDLGDLSPGQFRRVSELQIETVQLENDITDQLCDWQDEATDIVGIKCAGVEVKMEKLSAILEKADDLRLRTIKSLVELLTLQQAAEFLVAAADLQFGIRAWGVHQDRRRRP</sequence>
<gene>
    <name evidence="2" type="ORF">AAHA92_30182</name>
</gene>
<accession>A0ABD1G1R8</accession>
<evidence type="ECO:0000313" key="3">
    <source>
        <dbReference type="Proteomes" id="UP001567538"/>
    </source>
</evidence>
<keyword evidence="3" id="KW-1185">Reference proteome</keyword>
<protein>
    <submittedName>
        <fullName evidence="2">Protein DOG1-like 4</fullName>
    </submittedName>
</protein>
<dbReference type="InterPro" id="IPR025422">
    <property type="entry name" value="TGA_domain"/>
</dbReference>
<evidence type="ECO:0000313" key="2">
    <source>
        <dbReference type="EMBL" id="KAL1537695.1"/>
    </source>
</evidence>